<dbReference type="Pfam" id="PF00300">
    <property type="entry name" value="His_Phos_1"/>
    <property type="match status" value="1"/>
</dbReference>
<dbReference type="EMBL" id="FSRK01000001">
    <property type="protein sequence ID" value="SIN85123.1"/>
    <property type="molecule type" value="Genomic_DNA"/>
</dbReference>
<dbReference type="Proteomes" id="UP000185207">
    <property type="component" value="Unassembled WGS sequence"/>
</dbReference>
<dbReference type="CDD" id="cd07067">
    <property type="entry name" value="HP_PGM_like"/>
    <property type="match status" value="1"/>
</dbReference>
<dbReference type="InterPro" id="IPR013078">
    <property type="entry name" value="His_Pase_superF_clade-1"/>
</dbReference>
<dbReference type="PANTHER" id="PTHR47623:SF1">
    <property type="entry name" value="OS09G0287300 PROTEIN"/>
    <property type="match status" value="1"/>
</dbReference>
<reference evidence="3" key="1">
    <citation type="submission" date="2016-11" db="EMBL/GenBank/DDBJ databases">
        <authorList>
            <person name="Varghese N."/>
            <person name="Submissions S."/>
        </authorList>
    </citation>
    <scope>NUCLEOTIDE SEQUENCE [LARGE SCALE GENOMIC DNA]</scope>
    <source>
        <strain evidence="3">DSM 27623</strain>
    </source>
</reference>
<dbReference type="PANTHER" id="PTHR47623">
    <property type="entry name" value="OS09G0287300 PROTEIN"/>
    <property type="match status" value="1"/>
</dbReference>
<dbReference type="SMART" id="SM00855">
    <property type="entry name" value="PGAM"/>
    <property type="match status" value="1"/>
</dbReference>
<gene>
    <name evidence="2" type="ORF">SAMN05444409_0777</name>
</gene>
<name>A0A1N6EQC3_9FLAO</name>
<dbReference type="SUPFAM" id="SSF53254">
    <property type="entry name" value="Phosphoglycerate mutase-like"/>
    <property type="match status" value="1"/>
</dbReference>
<dbReference type="AlphaFoldDB" id="A0A1N6EQC3"/>
<keyword evidence="3" id="KW-1185">Reference proteome</keyword>
<evidence type="ECO:0000313" key="2">
    <source>
        <dbReference type="EMBL" id="SIN85123.1"/>
    </source>
</evidence>
<protein>
    <submittedName>
        <fullName evidence="2">Phosphohistidine phosphatase</fullName>
    </submittedName>
</protein>
<proteinExistence type="predicted"/>
<evidence type="ECO:0000256" key="1">
    <source>
        <dbReference type="PIRSR" id="PIRSR613078-2"/>
    </source>
</evidence>
<sequence length="160" mass="18337">MKTLLLVRHSKSDWPEDMDDFDRPLTELGKTNAPKMARLLKDKSVEIDTFISSPAKRALHTCELFSEVFGKPYSTEKTLYNPREASFENLIYSLDDSINSVALFSHNNGISNFANSLTDEIVNLPTSGVVAYQIDCDKWSDFEMAKKKFLYFYSPKNFNQ</sequence>
<dbReference type="RefSeq" id="WP_074233560.1">
    <property type="nucleotide sequence ID" value="NZ_FSRK01000001.1"/>
</dbReference>
<dbReference type="OrthoDB" id="9810154at2"/>
<organism evidence="2 3">
    <name type="scientific">Epilithonimonas zeae</name>
    <dbReference type="NCBI Taxonomy" id="1416779"/>
    <lineage>
        <taxon>Bacteria</taxon>
        <taxon>Pseudomonadati</taxon>
        <taxon>Bacteroidota</taxon>
        <taxon>Flavobacteriia</taxon>
        <taxon>Flavobacteriales</taxon>
        <taxon>Weeksellaceae</taxon>
        <taxon>Chryseobacterium group</taxon>
        <taxon>Epilithonimonas</taxon>
    </lineage>
</organism>
<feature type="binding site" evidence="1">
    <location>
        <position position="57"/>
    </location>
    <ligand>
        <name>substrate</name>
    </ligand>
</feature>
<accession>A0A1N6EQC3</accession>
<dbReference type="STRING" id="1416779.SAMN05444409_0777"/>
<evidence type="ECO:0000313" key="3">
    <source>
        <dbReference type="Proteomes" id="UP000185207"/>
    </source>
</evidence>
<dbReference type="Gene3D" id="3.40.50.1240">
    <property type="entry name" value="Phosphoglycerate mutase-like"/>
    <property type="match status" value="1"/>
</dbReference>
<dbReference type="InterPro" id="IPR029033">
    <property type="entry name" value="His_PPase_superfam"/>
</dbReference>